<evidence type="ECO:0008006" key="2">
    <source>
        <dbReference type="Google" id="ProtNLM"/>
    </source>
</evidence>
<gene>
    <name evidence="1" type="ORF">METZ01_LOCUS209253</name>
</gene>
<dbReference type="SUPFAM" id="SSF56112">
    <property type="entry name" value="Protein kinase-like (PK-like)"/>
    <property type="match status" value="1"/>
</dbReference>
<accession>A0A382F146</accession>
<reference evidence="1" key="1">
    <citation type="submission" date="2018-05" db="EMBL/GenBank/DDBJ databases">
        <authorList>
            <person name="Lanie J.A."/>
            <person name="Ng W.-L."/>
            <person name="Kazmierczak K.M."/>
            <person name="Andrzejewski T.M."/>
            <person name="Davidsen T.M."/>
            <person name="Wayne K.J."/>
            <person name="Tettelin H."/>
            <person name="Glass J.I."/>
            <person name="Rusch D."/>
            <person name="Podicherti R."/>
            <person name="Tsui H.-C.T."/>
            <person name="Winkler M.E."/>
        </authorList>
    </citation>
    <scope>NUCLEOTIDE SEQUENCE</scope>
</reference>
<dbReference type="AlphaFoldDB" id="A0A382F146"/>
<dbReference type="InterPro" id="IPR004119">
    <property type="entry name" value="EcKL"/>
</dbReference>
<dbReference type="PANTHER" id="PTHR11012:SF30">
    <property type="entry name" value="PROTEIN KINASE-LIKE DOMAIN-CONTAINING"/>
    <property type="match status" value="1"/>
</dbReference>
<dbReference type="EMBL" id="UINC01047297">
    <property type="protein sequence ID" value="SVB56399.1"/>
    <property type="molecule type" value="Genomic_DNA"/>
</dbReference>
<evidence type="ECO:0000313" key="1">
    <source>
        <dbReference type="EMBL" id="SVB56399.1"/>
    </source>
</evidence>
<dbReference type="Pfam" id="PF02958">
    <property type="entry name" value="EcKL"/>
    <property type="match status" value="1"/>
</dbReference>
<dbReference type="InterPro" id="IPR011009">
    <property type="entry name" value="Kinase-like_dom_sf"/>
</dbReference>
<proteinExistence type="predicted"/>
<dbReference type="PANTHER" id="PTHR11012">
    <property type="entry name" value="PROTEIN KINASE-LIKE DOMAIN-CONTAINING"/>
    <property type="match status" value="1"/>
</dbReference>
<feature type="non-terminal residue" evidence="1">
    <location>
        <position position="1"/>
    </location>
</feature>
<name>A0A382F146_9ZZZZ</name>
<dbReference type="Gene3D" id="3.90.1200.10">
    <property type="match status" value="1"/>
</dbReference>
<organism evidence="1">
    <name type="scientific">marine metagenome</name>
    <dbReference type="NCBI Taxonomy" id="408172"/>
    <lineage>
        <taxon>unclassified sequences</taxon>
        <taxon>metagenomes</taxon>
        <taxon>ecological metagenomes</taxon>
    </lineage>
</organism>
<protein>
    <recommendedName>
        <fullName evidence="2">CHK kinase-like domain-containing protein</fullName>
    </recommendedName>
</protein>
<sequence>VKEIKLKELGSEHGFMGDVIRAELKGDNLLLKSVVIKIPKKENRGFGELLGVYEREIMFYREFGMSKSLQVPKSYYSEFDRDKGSENQAKIIALLNRLPLFMVRWVNSVSTKIAASKSRRYILVIEDLSFMKPGDQVAGLGLEGCNQVLTGIAKMHRHYWRNKALTKHFWLLKLDIDHRLRFTVFSDHVEEFRKTITKSLWPHLDALKSCGPNFIKDFFASAPPTLIHCDLRLDNVLFDGNSCTYIDWQLVRSGPAAYDVAYFISSALKTEATKEEIDLILGVYHRALNVDDYTYEELQADYARGLRMVLLNLTHTGGVELGDNRGKKMMDIWLERLSIRLEQAYQDIS</sequence>